<dbReference type="RefSeq" id="WP_343785619.1">
    <property type="nucleotide sequence ID" value="NZ_BAAAFH010000003.1"/>
</dbReference>
<evidence type="ECO:0000259" key="2">
    <source>
        <dbReference type="Pfam" id="PF20094"/>
    </source>
</evidence>
<sequence>MRIILFLTIALLSFQVSGRNLRLILDHNSFYSPENGHYLEVYMQFLASSVHYADVEGKKQGEVAISLILSQEDKIFDFDKYSLKTTPLGDTLFEDFYSIRRFSVLPGAYQLELSVVDKNNTDDTLTFMQDIVVEDQSENLGFSDIGLIETLSKSNGNTEFTKNGMEIIPRLSTYFPVESEKLIFYCELYNTNLLGDSARFVLRYFIADKNTRKVVDQYMGIKRLSPASVIPLLYSFNIDKLESGEYYLGLELLDDEGIVIRQKQLFFDRFNPIITDIYGDVNETILDPIFMKEVPGDSLFYYLESLIPISTRIEEQNIIEVLKKQDTTVAQKYFQSYWKKTAQLKPTEEWLKYKSLINTVEKEYGTSLMPGFRTDRGRVFLKYGPPNAVVSRPNESNEYPYEIWQYYKLQQFSNKRFVFYNPTRVGNEYVLLHSDMPGELYNSRWQQELRTRGNTVNTRSRTNDEDIMEGGQRW</sequence>
<organism evidence="3 4">
    <name type="scientific">Wandonia haliotis</name>
    <dbReference type="NCBI Taxonomy" id="574963"/>
    <lineage>
        <taxon>Bacteria</taxon>
        <taxon>Pseudomonadati</taxon>
        <taxon>Bacteroidota</taxon>
        <taxon>Flavobacteriia</taxon>
        <taxon>Flavobacteriales</taxon>
        <taxon>Crocinitomicaceae</taxon>
        <taxon>Wandonia</taxon>
    </lineage>
</organism>
<feature type="region of interest" description="Disordered" evidence="1">
    <location>
        <begin position="453"/>
        <end position="474"/>
    </location>
</feature>
<reference evidence="4" key="1">
    <citation type="journal article" date="2019" name="Int. J. Syst. Evol. Microbiol.">
        <title>The Global Catalogue of Microorganisms (GCM) 10K type strain sequencing project: providing services to taxonomists for standard genome sequencing and annotation.</title>
        <authorList>
            <consortium name="The Broad Institute Genomics Platform"/>
            <consortium name="The Broad Institute Genome Sequencing Center for Infectious Disease"/>
            <person name="Wu L."/>
            <person name="Ma J."/>
        </authorList>
    </citation>
    <scope>NUCLEOTIDE SEQUENCE [LARGE SCALE GENOMIC DNA]</scope>
    <source>
        <strain evidence="4">JCM 16083</strain>
    </source>
</reference>
<dbReference type="Proteomes" id="UP001501126">
    <property type="component" value="Unassembled WGS sequence"/>
</dbReference>
<dbReference type="Pfam" id="PF20094">
    <property type="entry name" value="GWxTD_dom"/>
    <property type="match status" value="1"/>
</dbReference>
<dbReference type="EMBL" id="BAAAFH010000003">
    <property type="protein sequence ID" value="GAA0874713.1"/>
    <property type="molecule type" value="Genomic_DNA"/>
</dbReference>
<comment type="caution">
    <text evidence="3">The sequence shown here is derived from an EMBL/GenBank/DDBJ whole genome shotgun (WGS) entry which is preliminary data.</text>
</comment>
<evidence type="ECO:0000313" key="4">
    <source>
        <dbReference type="Proteomes" id="UP001501126"/>
    </source>
</evidence>
<name>A0ABP3Y1V3_9FLAO</name>
<keyword evidence="4" id="KW-1185">Reference proteome</keyword>
<accession>A0ABP3Y1V3</accession>
<proteinExistence type="predicted"/>
<protein>
    <recommendedName>
        <fullName evidence="2">GWxTD domain-containing protein</fullName>
    </recommendedName>
</protein>
<gene>
    <name evidence="3" type="ORF">GCM10009118_11210</name>
</gene>
<dbReference type="NCBIfam" id="TIGR04514">
    <property type="entry name" value="GWxTD_dom"/>
    <property type="match status" value="1"/>
</dbReference>
<dbReference type="InterPro" id="IPR030959">
    <property type="entry name" value="GWxTD_dom"/>
</dbReference>
<evidence type="ECO:0000313" key="3">
    <source>
        <dbReference type="EMBL" id="GAA0874713.1"/>
    </source>
</evidence>
<feature type="domain" description="GWxTD" evidence="2">
    <location>
        <begin position="304"/>
        <end position="447"/>
    </location>
</feature>
<evidence type="ECO:0000256" key="1">
    <source>
        <dbReference type="SAM" id="MobiDB-lite"/>
    </source>
</evidence>